<evidence type="ECO:0000256" key="1">
    <source>
        <dbReference type="SAM" id="Phobius"/>
    </source>
</evidence>
<sequence>MNVIHKEKSGCCNLTWMLMLMKTFTLVHGPMIAIRAILCWL</sequence>
<keyword evidence="1" id="KW-0472">Membrane</keyword>
<reference evidence="2" key="1">
    <citation type="journal article" date="2013" name="PLoS ONE">
        <title>Direct detection of alternative open reading frames translation products in human significantly expands the proteome.</title>
        <authorList>
            <person name="Vanderperre B."/>
            <person name="Lucier J.-F."/>
            <person name="Motard J."/>
            <person name="Tremblay G."/>
            <person name="Vanderperre S."/>
            <person name="Wisztorski M."/>
            <person name="Salzet M."/>
            <person name="Boisvert F.-M."/>
            <person name="Roucou X."/>
        </authorList>
    </citation>
    <scope>NUCLEOTIDE SEQUENCE</scope>
</reference>
<dbReference type="EMBL" id="HF583738">
    <property type="protein sequence ID" value="CCQ43235.1"/>
    <property type="molecule type" value="Genomic_DNA"/>
</dbReference>
<keyword evidence="1" id="KW-1133">Transmembrane helix</keyword>
<organism evidence="2">
    <name type="scientific">Homo sapiens</name>
    <name type="common">Human</name>
    <dbReference type="NCBI Taxonomy" id="9606"/>
    <lineage>
        <taxon>Eukaryota</taxon>
        <taxon>Metazoa</taxon>
        <taxon>Chordata</taxon>
        <taxon>Craniata</taxon>
        <taxon>Vertebrata</taxon>
        <taxon>Euteleostomi</taxon>
        <taxon>Mammalia</taxon>
        <taxon>Eutheria</taxon>
        <taxon>Euarchontoglires</taxon>
        <taxon>Primates</taxon>
        <taxon>Haplorrhini</taxon>
        <taxon>Catarrhini</taxon>
        <taxon>Hominidae</taxon>
        <taxon>Homo</taxon>
    </lineage>
</organism>
<name>L8E7I9_HUMAN</name>
<keyword evidence="1" id="KW-0812">Transmembrane</keyword>
<dbReference type="ChiTaRS" id="EED">
    <property type="organism name" value="human"/>
</dbReference>
<feature type="transmembrane region" description="Helical" evidence="1">
    <location>
        <begin position="16"/>
        <end position="38"/>
    </location>
</feature>
<gene>
    <name evidence="2" type="primary">EED</name>
</gene>
<accession>L8E7I9</accession>
<dbReference type="AlphaFoldDB" id="L8E7I9"/>
<dbReference type="OrthoDB" id="7318948at2759"/>
<protein>
    <submittedName>
        <fullName evidence="2">Alternative protein EED</fullName>
    </submittedName>
</protein>
<evidence type="ECO:0000313" key="2">
    <source>
        <dbReference type="EMBL" id="CCQ43235.1"/>
    </source>
</evidence>
<proteinExistence type="predicted"/>